<sequence>MSETADPAVANSKSAPGPDGPASDAAPGNTGAFTVALRVELAEMQIPLSRLQAMGEGAVLALAASPGPLPVRLAVGDRELARGTLVSVGSGYGILVGDDGPPDGPCDQDTSASAPDQEA</sequence>
<feature type="compositionally biased region" description="Polar residues" evidence="1">
    <location>
        <begin position="108"/>
        <end position="119"/>
    </location>
</feature>
<feature type="region of interest" description="Disordered" evidence="1">
    <location>
        <begin position="1"/>
        <end position="29"/>
    </location>
</feature>
<dbReference type="InterPro" id="IPR001543">
    <property type="entry name" value="FliN-like_C"/>
</dbReference>
<dbReference type="Gene3D" id="2.30.330.10">
    <property type="entry name" value="SpoA-like"/>
    <property type="match status" value="1"/>
</dbReference>
<evidence type="ECO:0000313" key="3">
    <source>
        <dbReference type="EMBL" id="MCJ2189081.1"/>
    </source>
</evidence>
<protein>
    <submittedName>
        <fullName evidence="3">FliM/FliN family flagellar motor C-terminal domain-containing protein</fullName>
    </submittedName>
</protein>
<accession>A0ABT0BVI5</accession>
<gene>
    <name evidence="3" type="ORF">MTR66_19990</name>
</gene>
<dbReference type="Pfam" id="PF01052">
    <property type="entry name" value="FliMN_C"/>
    <property type="match status" value="1"/>
</dbReference>
<keyword evidence="4" id="KW-1185">Reference proteome</keyword>
<feature type="region of interest" description="Disordered" evidence="1">
    <location>
        <begin position="94"/>
        <end position="119"/>
    </location>
</feature>
<feature type="domain" description="Flagellar motor switch protein FliN-like C-terminal" evidence="2">
    <location>
        <begin position="34"/>
        <end position="96"/>
    </location>
</feature>
<evidence type="ECO:0000259" key="2">
    <source>
        <dbReference type="Pfam" id="PF01052"/>
    </source>
</evidence>
<keyword evidence="3" id="KW-0282">Flagellum</keyword>
<keyword evidence="3" id="KW-0969">Cilium</keyword>
<keyword evidence="3" id="KW-0966">Cell projection</keyword>
<dbReference type="RefSeq" id="WP_243924267.1">
    <property type="nucleotide sequence ID" value="NZ_JALHLG010000062.1"/>
</dbReference>
<reference evidence="3 4" key="1">
    <citation type="submission" date="2022-04" db="EMBL/GenBank/DDBJ databases">
        <title>Identification of a novel bacterium isolated from mangrove sediments.</title>
        <authorList>
            <person name="Pan X."/>
        </authorList>
    </citation>
    <scope>NUCLEOTIDE SEQUENCE [LARGE SCALE GENOMIC DNA]</scope>
    <source>
        <strain evidence="3 4">B2638</strain>
    </source>
</reference>
<dbReference type="SUPFAM" id="SSF101801">
    <property type="entry name" value="Surface presentation of antigens (SPOA)"/>
    <property type="match status" value="1"/>
</dbReference>
<dbReference type="InterPro" id="IPR036429">
    <property type="entry name" value="SpoA-like_sf"/>
</dbReference>
<feature type="compositionally biased region" description="Low complexity" evidence="1">
    <location>
        <begin position="14"/>
        <end position="28"/>
    </location>
</feature>
<name>A0ABT0BVI5_9SPHN</name>
<proteinExistence type="predicted"/>
<evidence type="ECO:0000256" key="1">
    <source>
        <dbReference type="SAM" id="MobiDB-lite"/>
    </source>
</evidence>
<organism evidence="3 4">
    <name type="scientific">Novosphingobium beihaiensis</name>
    <dbReference type="NCBI Taxonomy" id="2930389"/>
    <lineage>
        <taxon>Bacteria</taxon>
        <taxon>Pseudomonadati</taxon>
        <taxon>Pseudomonadota</taxon>
        <taxon>Alphaproteobacteria</taxon>
        <taxon>Sphingomonadales</taxon>
        <taxon>Sphingomonadaceae</taxon>
        <taxon>Novosphingobium</taxon>
    </lineage>
</organism>
<dbReference type="EMBL" id="JALHLG010000062">
    <property type="protein sequence ID" value="MCJ2189081.1"/>
    <property type="molecule type" value="Genomic_DNA"/>
</dbReference>
<dbReference type="Proteomes" id="UP001202281">
    <property type="component" value="Unassembled WGS sequence"/>
</dbReference>
<evidence type="ECO:0000313" key="4">
    <source>
        <dbReference type="Proteomes" id="UP001202281"/>
    </source>
</evidence>
<comment type="caution">
    <text evidence="3">The sequence shown here is derived from an EMBL/GenBank/DDBJ whole genome shotgun (WGS) entry which is preliminary data.</text>
</comment>